<dbReference type="Gene3D" id="1.10.10.2240">
    <property type="match status" value="1"/>
</dbReference>
<dbReference type="Gene3D" id="3.40.50.10490">
    <property type="entry name" value="Glucose-6-phosphate isomerase like protein, domain 1"/>
    <property type="match status" value="1"/>
</dbReference>
<accession>A0A562IHU5</accession>
<evidence type="ECO:0000313" key="2">
    <source>
        <dbReference type="EMBL" id="TWH70587.1"/>
    </source>
</evidence>
<comment type="caution">
    <text evidence="2">The sequence shown here is derived from an EMBL/GenBank/DDBJ whole genome shotgun (WGS) entry which is preliminary data.</text>
</comment>
<dbReference type="GO" id="GO:0004360">
    <property type="term" value="F:glutamine-fructose-6-phosphate transaminase (isomerizing) activity"/>
    <property type="evidence" value="ECO:0007669"/>
    <property type="project" value="TreeGrafter"/>
</dbReference>
<proteinExistence type="predicted"/>
<dbReference type="SUPFAM" id="SSF53697">
    <property type="entry name" value="SIS domain"/>
    <property type="match status" value="1"/>
</dbReference>
<dbReference type="GO" id="GO:0097367">
    <property type="term" value="F:carbohydrate derivative binding"/>
    <property type="evidence" value="ECO:0007669"/>
    <property type="project" value="InterPro"/>
</dbReference>
<gene>
    <name evidence="2" type="ORF">JD77_05612</name>
</gene>
<dbReference type="Pfam" id="PF01380">
    <property type="entry name" value="SIS"/>
    <property type="match status" value="1"/>
</dbReference>
<evidence type="ECO:0000313" key="3">
    <source>
        <dbReference type="Proteomes" id="UP000319825"/>
    </source>
</evidence>
<dbReference type="RefSeq" id="WP_145776830.1">
    <property type="nucleotide sequence ID" value="NZ_BAAATQ010000107.1"/>
</dbReference>
<evidence type="ECO:0000259" key="1">
    <source>
        <dbReference type="PROSITE" id="PS51464"/>
    </source>
</evidence>
<dbReference type="GO" id="GO:0006002">
    <property type="term" value="P:fructose 6-phosphate metabolic process"/>
    <property type="evidence" value="ECO:0007669"/>
    <property type="project" value="TreeGrafter"/>
</dbReference>
<dbReference type="Proteomes" id="UP000319825">
    <property type="component" value="Unassembled WGS sequence"/>
</dbReference>
<dbReference type="PANTHER" id="PTHR10937">
    <property type="entry name" value="GLUCOSAMINE--FRUCTOSE-6-PHOSPHATE AMINOTRANSFERASE, ISOMERIZING"/>
    <property type="match status" value="1"/>
</dbReference>
<feature type="domain" description="SIS" evidence="1">
    <location>
        <begin position="33"/>
        <end position="175"/>
    </location>
</feature>
<name>A0A562IHU5_MICOL</name>
<dbReference type="PROSITE" id="PS51464">
    <property type="entry name" value="SIS"/>
    <property type="match status" value="1"/>
</dbReference>
<dbReference type="GO" id="GO:0006047">
    <property type="term" value="P:UDP-N-acetylglucosamine metabolic process"/>
    <property type="evidence" value="ECO:0007669"/>
    <property type="project" value="TreeGrafter"/>
</dbReference>
<dbReference type="InterPro" id="IPR046348">
    <property type="entry name" value="SIS_dom_sf"/>
</dbReference>
<reference evidence="2 3" key="1">
    <citation type="submission" date="2019-07" db="EMBL/GenBank/DDBJ databases">
        <title>R&amp;d 2014.</title>
        <authorList>
            <person name="Klenk H.-P."/>
        </authorList>
    </citation>
    <scope>NUCLEOTIDE SEQUENCE [LARGE SCALE GENOMIC DNA]</scope>
    <source>
        <strain evidence="2 3">DSM 43868</strain>
    </source>
</reference>
<protein>
    <submittedName>
        <fullName evidence="2">Fructoselysine 6-phosphate deglycase/fructoselysine-6-phosphate deglycase</fullName>
    </submittedName>
</protein>
<dbReference type="EMBL" id="VLKE01000001">
    <property type="protein sequence ID" value="TWH70587.1"/>
    <property type="molecule type" value="Genomic_DNA"/>
</dbReference>
<sequence>MPFTAVEPIPLAADLVSTLEHTVAQAEKARAFAREVVAEGVTKIFLIGCGGSFYSTFPALDLIETSTVELVAAKMTSAELIHRRLAGLDSTSLVVASSHSGATAETLQAAQIARKAGARVAAIARAGDSPLAEVAEVLFDYPSNVTVTEPKAIHFTQIALALLEAVGDVADADERWQAISAIPSAIPAAKAAVADLGRSVARRWSDADLVYVLGAGPNFGAANALAACYLQEMNWLHASAVHAGDFFHGPFEMLGQRPVLVLVGEDQTRPIAERAVTFVNRYYEDVDVLDSRDFALPGVPDAQRGLISPLVVASLSRRLLDFVAAERGHDTAARRYMYRVDY</sequence>
<organism evidence="2 3">
    <name type="scientific">Micromonospora olivasterospora</name>
    <dbReference type="NCBI Taxonomy" id="1880"/>
    <lineage>
        <taxon>Bacteria</taxon>
        <taxon>Bacillati</taxon>
        <taxon>Actinomycetota</taxon>
        <taxon>Actinomycetes</taxon>
        <taxon>Micromonosporales</taxon>
        <taxon>Micromonosporaceae</taxon>
        <taxon>Micromonospora</taxon>
    </lineage>
</organism>
<dbReference type="GO" id="GO:0006487">
    <property type="term" value="P:protein N-linked glycosylation"/>
    <property type="evidence" value="ECO:0007669"/>
    <property type="project" value="TreeGrafter"/>
</dbReference>
<dbReference type="OrthoDB" id="9782098at2"/>
<dbReference type="AlphaFoldDB" id="A0A562IHU5"/>
<dbReference type="InterPro" id="IPR001347">
    <property type="entry name" value="SIS_dom"/>
</dbReference>
<dbReference type="Gene3D" id="3.40.50.12570">
    <property type="match status" value="1"/>
</dbReference>
<keyword evidence="3" id="KW-1185">Reference proteome</keyword>
<dbReference type="PANTHER" id="PTHR10937:SF14">
    <property type="entry name" value="FRUCTOSELYSINE 6-PHOSPHATE DEGLYCASE"/>
    <property type="match status" value="1"/>
</dbReference>